<comment type="similarity">
    <text evidence="1">Belongs to the site-specific recombinase resolvase family.</text>
</comment>
<evidence type="ECO:0000256" key="6">
    <source>
        <dbReference type="PROSITE-ProRule" id="PRU10137"/>
    </source>
</evidence>
<dbReference type="FunFam" id="3.40.50.1390:FF:000001">
    <property type="entry name" value="DNA recombinase"/>
    <property type="match status" value="1"/>
</dbReference>
<sequence>MLIGYARVSTQEQDTKLQIEALRQAGCTRIFEEKASGARFNRPVLWSCIDTLQTGDQLVFYKLDRIARSLRDLLRILERVEQTGASIRSLTEPIDTGTAAGRLMLQILGAMAEFERSLIRERSIAGQREAMARGVHCGRSLSVDQQTAAAIVETYMTGLYTLRGVGQRFGVSESVVKRLVYKRTKPDYRS</sequence>
<evidence type="ECO:0000313" key="8">
    <source>
        <dbReference type="EMBL" id="XCD08617.1"/>
    </source>
</evidence>
<evidence type="ECO:0000256" key="5">
    <source>
        <dbReference type="PIRSR" id="PIRSR606118-50"/>
    </source>
</evidence>
<dbReference type="PROSITE" id="PS00398">
    <property type="entry name" value="RECOMBINASES_2"/>
    <property type="match status" value="1"/>
</dbReference>
<dbReference type="Pfam" id="PF00239">
    <property type="entry name" value="Resolvase"/>
    <property type="match status" value="1"/>
</dbReference>
<dbReference type="GO" id="GO:0015074">
    <property type="term" value="P:DNA integration"/>
    <property type="evidence" value="ECO:0007669"/>
    <property type="project" value="UniProtKB-KW"/>
</dbReference>
<dbReference type="Gene3D" id="3.40.50.1390">
    <property type="entry name" value="Resolvase, N-terminal catalytic domain"/>
    <property type="match status" value="1"/>
</dbReference>
<dbReference type="PANTHER" id="PTHR30461">
    <property type="entry name" value="DNA-INVERTASE FROM LAMBDOID PROPHAGE"/>
    <property type="match status" value="1"/>
</dbReference>
<evidence type="ECO:0000259" key="7">
    <source>
        <dbReference type="PROSITE" id="PS51736"/>
    </source>
</evidence>
<keyword evidence="4" id="KW-0233">DNA recombination</keyword>
<dbReference type="InterPro" id="IPR006119">
    <property type="entry name" value="Resolv_N"/>
</dbReference>
<keyword evidence="2" id="KW-0229">DNA integration</keyword>
<dbReference type="SUPFAM" id="SSF53041">
    <property type="entry name" value="Resolvase-like"/>
    <property type="match status" value="1"/>
</dbReference>
<dbReference type="PANTHER" id="PTHR30461:SF2">
    <property type="entry name" value="SERINE RECOMBINASE PINE-RELATED"/>
    <property type="match status" value="1"/>
</dbReference>
<dbReference type="EMBL" id="PP511899">
    <property type="protein sequence ID" value="XCD08617.1"/>
    <property type="molecule type" value="Genomic_DNA"/>
</dbReference>
<proteinExistence type="inferred from homology"/>
<dbReference type="InterPro" id="IPR006118">
    <property type="entry name" value="Recombinase_CS"/>
</dbReference>
<dbReference type="GO" id="GO:0000150">
    <property type="term" value="F:DNA strand exchange activity"/>
    <property type="evidence" value="ECO:0007669"/>
    <property type="project" value="InterPro"/>
</dbReference>
<feature type="domain" description="Resolvase/invertase-type recombinase catalytic" evidence="7">
    <location>
        <begin position="1"/>
        <end position="134"/>
    </location>
</feature>
<organism evidence="8">
    <name type="scientific">Dulem virus 61</name>
    <dbReference type="NCBI Taxonomy" id="3145772"/>
    <lineage>
        <taxon>Viruses</taxon>
        <taxon>Monodnaviria</taxon>
        <taxon>Loebvirae</taxon>
        <taxon>Hofneiviricota</taxon>
        <taxon>Faserviricetes</taxon>
        <taxon>Tubulavirales</taxon>
        <taxon>Inoviridae</taxon>
        <taxon>Inovirus</taxon>
    </lineage>
</organism>
<evidence type="ECO:0000256" key="1">
    <source>
        <dbReference type="ARBA" id="ARBA00009913"/>
    </source>
</evidence>
<dbReference type="PROSITE" id="PS00397">
    <property type="entry name" value="RECOMBINASES_1"/>
    <property type="match status" value="1"/>
</dbReference>
<dbReference type="InterPro" id="IPR036162">
    <property type="entry name" value="Resolvase-like_N_sf"/>
</dbReference>
<evidence type="ECO:0000256" key="2">
    <source>
        <dbReference type="ARBA" id="ARBA00022908"/>
    </source>
</evidence>
<reference evidence="8" key="1">
    <citation type="submission" date="2024-03" db="EMBL/GenBank/DDBJ databases">
        <title>Diverse circular DNA viruses in blood, oral, and fecal samples of captive lemurs.</title>
        <authorList>
            <person name="Paietta E.N."/>
            <person name="Kraberger S."/>
            <person name="Lund M.C."/>
            <person name="Custer J.M."/>
            <person name="Vargas K.M."/>
            <person name="Ehmke E.E."/>
            <person name="Yoder A.D."/>
            <person name="Varsani A."/>
        </authorList>
    </citation>
    <scope>NUCLEOTIDE SEQUENCE</scope>
    <source>
        <strain evidence="8">Duke_44SS_14</strain>
    </source>
</reference>
<name>A0AAU8B8F7_9VIRU</name>
<protein>
    <submittedName>
        <fullName evidence="8">Recombinase</fullName>
    </submittedName>
</protein>
<dbReference type="CDD" id="cd03768">
    <property type="entry name" value="SR_ResInv"/>
    <property type="match status" value="1"/>
</dbReference>
<feature type="active site" description="O-(5'-phospho-DNA)-serine intermediate" evidence="5 6">
    <location>
        <position position="9"/>
    </location>
</feature>
<dbReference type="SMART" id="SM00857">
    <property type="entry name" value="Resolvase"/>
    <property type="match status" value="1"/>
</dbReference>
<evidence type="ECO:0000256" key="3">
    <source>
        <dbReference type="ARBA" id="ARBA00023125"/>
    </source>
</evidence>
<dbReference type="InterPro" id="IPR050639">
    <property type="entry name" value="SSR_resolvase"/>
</dbReference>
<evidence type="ECO:0000256" key="4">
    <source>
        <dbReference type="ARBA" id="ARBA00023172"/>
    </source>
</evidence>
<dbReference type="PROSITE" id="PS51736">
    <property type="entry name" value="RECOMBINASES_3"/>
    <property type="match status" value="1"/>
</dbReference>
<accession>A0AAU8B8F7</accession>
<keyword evidence="3" id="KW-0238">DNA-binding</keyword>
<dbReference type="GO" id="GO:0003677">
    <property type="term" value="F:DNA binding"/>
    <property type="evidence" value="ECO:0007669"/>
    <property type="project" value="UniProtKB-KW"/>
</dbReference>